<evidence type="ECO:0000313" key="2">
    <source>
        <dbReference type="Proteomes" id="UP001320898"/>
    </source>
</evidence>
<dbReference type="Proteomes" id="UP001320898">
    <property type="component" value="Unassembled WGS sequence"/>
</dbReference>
<protein>
    <submittedName>
        <fullName evidence="1">Uncharacterized protein</fullName>
    </submittedName>
</protein>
<name>A0AAW5QZZ0_9HYPH</name>
<organism evidence="1 2">
    <name type="scientific">Microbaculum marinisediminis</name>
    <dbReference type="NCBI Taxonomy" id="2931392"/>
    <lineage>
        <taxon>Bacteria</taxon>
        <taxon>Pseudomonadati</taxon>
        <taxon>Pseudomonadota</taxon>
        <taxon>Alphaproteobacteria</taxon>
        <taxon>Hyphomicrobiales</taxon>
        <taxon>Tepidamorphaceae</taxon>
        <taxon>Microbaculum</taxon>
    </lineage>
</organism>
<dbReference type="RefSeq" id="WP_261616090.1">
    <property type="nucleotide sequence ID" value="NZ_JALIDZ010000005.1"/>
</dbReference>
<dbReference type="EMBL" id="JALIDZ010000005">
    <property type="protein sequence ID" value="MCT8972507.1"/>
    <property type="molecule type" value="Genomic_DNA"/>
</dbReference>
<gene>
    <name evidence="1" type="ORF">MUB46_11620</name>
</gene>
<proteinExistence type="predicted"/>
<reference evidence="1 2" key="1">
    <citation type="submission" date="2022-04" db="EMBL/GenBank/DDBJ databases">
        <authorList>
            <person name="Ye Y.-Q."/>
            <person name="Du Z.-J."/>
        </authorList>
    </citation>
    <scope>NUCLEOTIDE SEQUENCE [LARGE SCALE GENOMIC DNA]</scope>
    <source>
        <strain evidence="1 2">A6E488</strain>
    </source>
</reference>
<sequence>MGYARLFPDTIDVLVTLCCDYGYCAMPKVARAAAGQIRAVDPAFSVRRYAQSQPYEDQAVLGHIVESLRQAGLSD</sequence>
<comment type="caution">
    <text evidence="1">The sequence shown here is derived from an EMBL/GenBank/DDBJ whole genome shotgun (WGS) entry which is preliminary data.</text>
</comment>
<accession>A0AAW5QZZ0</accession>
<keyword evidence="2" id="KW-1185">Reference proteome</keyword>
<dbReference type="AlphaFoldDB" id="A0AAW5QZZ0"/>
<evidence type="ECO:0000313" key="1">
    <source>
        <dbReference type="EMBL" id="MCT8972507.1"/>
    </source>
</evidence>